<organism evidence="1">
    <name type="scientific">Anguilla anguilla</name>
    <name type="common">European freshwater eel</name>
    <name type="synonym">Muraena anguilla</name>
    <dbReference type="NCBI Taxonomy" id="7936"/>
    <lineage>
        <taxon>Eukaryota</taxon>
        <taxon>Metazoa</taxon>
        <taxon>Chordata</taxon>
        <taxon>Craniata</taxon>
        <taxon>Vertebrata</taxon>
        <taxon>Euteleostomi</taxon>
        <taxon>Actinopterygii</taxon>
        <taxon>Neopterygii</taxon>
        <taxon>Teleostei</taxon>
        <taxon>Anguilliformes</taxon>
        <taxon>Anguillidae</taxon>
        <taxon>Anguilla</taxon>
    </lineage>
</organism>
<name>A0A0E9RIB1_ANGAN</name>
<accession>A0A0E9RIB1</accession>
<evidence type="ECO:0000313" key="1">
    <source>
        <dbReference type="EMBL" id="JAH28542.1"/>
    </source>
</evidence>
<proteinExistence type="predicted"/>
<dbReference type="EMBL" id="GBXM01080035">
    <property type="protein sequence ID" value="JAH28542.1"/>
    <property type="molecule type" value="Transcribed_RNA"/>
</dbReference>
<sequence length="87" mass="9707">MGVQLLPPPGFLPVLSKNSMPRNSVFLGLHPPVCCLSYAEKLSLSQRLCRPSENHHELYCTHSSQGPEDGKISDTYTFFAMSFCCCR</sequence>
<dbReference type="AlphaFoldDB" id="A0A0E9RIB1"/>
<reference evidence="1" key="2">
    <citation type="journal article" date="2015" name="Fish Shellfish Immunol.">
        <title>Early steps in the European eel (Anguilla anguilla)-Vibrio vulnificus interaction in the gills: Role of the RtxA13 toxin.</title>
        <authorList>
            <person name="Callol A."/>
            <person name="Pajuelo D."/>
            <person name="Ebbesson L."/>
            <person name="Teles M."/>
            <person name="MacKenzie S."/>
            <person name="Amaro C."/>
        </authorList>
    </citation>
    <scope>NUCLEOTIDE SEQUENCE</scope>
</reference>
<reference evidence="1" key="1">
    <citation type="submission" date="2014-11" db="EMBL/GenBank/DDBJ databases">
        <authorList>
            <person name="Amaro Gonzalez C."/>
        </authorList>
    </citation>
    <scope>NUCLEOTIDE SEQUENCE</scope>
</reference>
<protein>
    <submittedName>
        <fullName evidence="1">Uncharacterized protein</fullName>
    </submittedName>
</protein>